<dbReference type="InterPro" id="IPR000866">
    <property type="entry name" value="AhpC/TSA"/>
</dbReference>
<reference evidence="3 4" key="1">
    <citation type="submission" date="2020-11" db="EMBL/GenBank/DDBJ databases">
        <title>Pedobacter endophytica, an endophytic bacteria isolated form Carex pumila.</title>
        <authorList>
            <person name="Peng Y."/>
            <person name="Jiang L."/>
            <person name="Lee J."/>
        </authorList>
    </citation>
    <scope>NUCLEOTIDE SEQUENCE [LARGE SCALE GENOMIC DNA]</scope>
    <source>
        <strain evidence="3 4">JBR3-12</strain>
    </source>
</reference>
<dbReference type="PANTHER" id="PTHR42852">
    <property type="entry name" value="THIOL:DISULFIDE INTERCHANGE PROTEIN DSBE"/>
    <property type="match status" value="1"/>
</dbReference>
<dbReference type="CDD" id="cd02966">
    <property type="entry name" value="TlpA_like_family"/>
    <property type="match status" value="1"/>
</dbReference>
<evidence type="ECO:0000256" key="1">
    <source>
        <dbReference type="ARBA" id="ARBA00023284"/>
    </source>
</evidence>
<evidence type="ECO:0000313" key="4">
    <source>
        <dbReference type="Proteomes" id="UP000594759"/>
    </source>
</evidence>
<gene>
    <name evidence="3" type="ORF">IZT61_17935</name>
</gene>
<proteinExistence type="predicted"/>
<name>A0A7U3Q5X3_9SPHI</name>
<dbReference type="Gene3D" id="3.40.30.10">
    <property type="entry name" value="Glutaredoxin"/>
    <property type="match status" value="1"/>
</dbReference>
<protein>
    <submittedName>
        <fullName evidence="3">TlpA family protein disulfide reductase</fullName>
    </submittedName>
</protein>
<dbReference type="Pfam" id="PF00578">
    <property type="entry name" value="AhpC-TSA"/>
    <property type="match status" value="1"/>
</dbReference>
<dbReference type="SUPFAM" id="SSF52833">
    <property type="entry name" value="Thioredoxin-like"/>
    <property type="match status" value="1"/>
</dbReference>
<evidence type="ECO:0000313" key="3">
    <source>
        <dbReference type="EMBL" id="QPH38924.1"/>
    </source>
</evidence>
<feature type="domain" description="Thioredoxin" evidence="2">
    <location>
        <begin position="255"/>
        <end position="394"/>
    </location>
</feature>
<dbReference type="PROSITE" id="PS00194">
    <property type="entry name" value="THIOREDOXIN_1"/>
    <property type="match status" value="1"/>
</dbReference>
<organism evidence="3 4">
    <name type="scientific">Pedobacter endophyticus</name>
    <dbReference type="NCBI Taxonomy" id="2789740"/>
    <lineage>
        <taxon>Bacteria</taxon>
        <taxon>Pseudomonadati</taxon>
        <taxon>Bacteroidota</taxon>
        <taxon>Sphingobacteriia</taxon>
        <taxon>Sphingobacteriales</taxon>
        <taxon>Sphingobacteriaceae</taxon>
        <taxon>Pedobacter</taxon>
    </lineage>
</organism>
<dbReference type="InterPro" id="IPR017937">
    <property type="entry name" value="Thioredoxin_CS"/>
</dbReference>
<dbReference type="GO" id="GO:0016491">
    <property type="term" value="F:oxidoreductase activity"/>
    <property type="evidence" value="ECO:0007669"/>
    <property type="project" value="InterPro"/>
</dbReference>
<dbReference type="Proteomes" id="UP000594759">
    <property type="component" value="Chromosome"/>
</dbReference>
<dbReference type="InterPro" id="IPR050553">
    <property type="entry name" value="Thioredoxin_ResA/DsbE_sf"/>
</dbReference>
<dbReference type="InterPro" id="IPR013766">
    <property type="entry name" value="Thioredoxin_domain"/>
</dbReference>
<dbReference type="InterPro" id="IPR036249">
    <property type="entry name" value="Thioredoxin-like_sf"/>
</dbReference>
<dbReference type="KEGG" id="pex:IZT61_17935"/>
<dbReference type="RefSeq" id="WP_196098399.1">
    <property type="nucleotide sequence ID" value="NZ_CP064939.1"/>
</dbReference>
<dbReference type="GO" id="GO:0016209">
    <property type="term" value="F:antioxidant activity"/>
    <property type="evidence" value="ECO:0007669"/>
    <property type="project" value="InterPro"/>
</dbReference>
<dbReference type="PANTHER" id="PTHR42852:SF13">
    <property type="entry name" value="PROTEIN DIPZ"/>
    <property type="match status" value="1"/>
</dbReference>
<dbReference type="EMBL" id="CP064939">
    <property type="protein sequence ID" value="QPH38924.1"/>
    <property type="molecule type" value="Genomic_DNA"/>
</dbReference>
<sequence length="394" mass="45300">MKKFALFIIILLYSALSFAEIKSFHLKGKIEGSEDFKYAYVFDSESKLLTKQTINNRTFELSGRYDMHRRFGGPAILELLLTNVDGTQEQVLSNRPLSRRRYNHCVIFVEDSVQVVYNGNTRVFTIQGGVKNDIQNKFHALDILFLKQRDSSNAIIDLGTISENEKINQKNREASAIFKNILSKMESLILKYPDSEVSLLNFYPILFDQQFSAEKTAELFERYSVNIKKSDYWIYIQKIVKDKQLTAEKLAKPKYSVGMIFPPFSLKDSRDNNFSSQTISNKFTLIDFWATWCVPCRKETPNLIKAYGVFKEKGFNVITISIDELKDKVKWAEVLNEDKMNDFINLFNGGDLYGLASTLQVVAIPTNYLVDDTGKIVAMNLRGEDLVKYLSTKL</sequence>
<accession>A0A7U3Q5X3</accession>
<dbReference type="AlphaFoldDB" id="A0A7U3Q5X3"/>
<evidence type="ECO:0000259" key="2">
    <source>
        <dbReference type="PROSITE" id="PS51352"/>
    </source>
</evidence>
<dbReference type="PROSITE" id="PS51352">
    <property type="entry name" value="THIOREDOXIN_2"/>
    <property type="match status" value="1"/>
</dbReference>
<keyword evidence="4" id="KW-1185">Reference proteome</keyword>
<keyword evidence="1" id="KW-0676">Redox-active center</keyword>